<organism evidence="1 2">
    <name type="scientific">Rahnella sp. (strain Y9602)</name>
    <dbReference type="NCBI Taxonomy" id="2703885"/>
    <lineage>
        <taxon>Bacteria</taxon>
        <taxon>Pseudomonadati</taxon>
        <taxon>Pseudomonadota</taxon>
        <taxon>Gammaproteobacteria</taxon>
        <taxon>Enterobacterales</taxon>
        <taxon>Yersiniaceae</taxon>
        <taxon>Rahnella</taxon>
    </lineage>
</organism>
<dbReference type="HOGENOM" id="CLU_3331989_0_0_6"/>
<sequence>MALMQSVSVKIVLMHFQFSLRTGKFGGQIWGQVSSMTQ</sequence>
<dbReference type="EMBL" id="CP002505">
    <property type="protein sequence ID" value="ADW73279.1"/>
    <property type="molecule type" value="Genomic_DNA"/>
</dbReference>
<dbReference type="Proteomes" id="UP000007257">
    <property type="component" value="Chromosome"/>
</dbReference>
<accession>A0A0H3F8Q1</accession>
<evidence type="ECO:0000313" key="2">
    <source>
        <dbReference type="Proteomes" id="UP000007257"/>
    </source>
</evidence>
<reference evidence="2" key="1">
    <citation type="submission" date="2011-01" db="EMBL/GenBank/DDBJ databases">
        <title>Complete sequence of chromosome of Rahnella sp. Y9602.</title>
        <authorList>
            <consortium name="US DOE Joint Genome Institute"/>
            <person name="Lucas S."/>
            <person name="Copeland A."/>
            <person name="Lapidus A."/>
            <person name="Cheng J.-F."/>
            <person name="Goodwin L."/>
            <person name="Pitluck S."/>
            <person name="Lu M."/>
            <person name="Detter J.C."/>
            <person name="Han C."/>
            <person name="Tapia R."/>
            <person name="Land M."/>
            <person name="Hauser L."/>
            <person name="Kyrpides N."/>
            <person name="Ivanova N."/>
            <person name="Ovchinnikova G."/>
            <person name="Pagani I."/>
            <person name="Sobecky P.A."/>
            <person name="Martinez R.J."/>
            <person name="Woyke T."/>
        </authorList>
    </citation>
    <scope>NUCLEOTIDE SEQUENCE [LARGE SCALE GENOMIC DNA]</scope>
    <source>
        <strain evidence="2">Y9602</strain>
    </source>
</reference>
<dbReference type="AlphaFoldDB" id="A0A0H3F8Q1"/>
<reference evidence="1 2" key="2">
    <citation type="journal article" date="2012" name="J. Bacteriol.">
        <title>Complete Genome Sequence of Rahnella sp. Strain Y9602, a Gammaproteobacterium Isolate from Metal- and Radionuclide-Contaminated Soil.</title>
        <authorList>
            <person name="Martinez R.J."/>
            <person name="Bruce D."/>
            <person name="Detter C."/>
            <person name="Goodwin L.A."/>
            <person name="Han J."/>
            <person name="Han C.S."/>
            <person name="Held B."/>
            <person name="Land M.L."/>
            <person name="Mikhailova N."/>
            <person name="Nolan M."/>
            <person name="Pennacchio L."/>
            <person name="Pitluck S."/>
            <person name="Tapia R."/>
            <person name="Woyke T."/>
            <person name="Sobecky P.A."/>
        </authorList>
    </citation>
    <scope>NUCLEOTIDE SEQUENCE [LARGE SCALE GENOMIC DNA]</scope>
    <source>
        <strain evidence="1 2">Y9602</strain>
    </source>
</reference>
<gene>
    <name evidence="1" type="ordered locus">Rahaq_1661</name>
</gene>
<dbReference type="KEGG" id="rah:Rahaq_1661"/>
<dbReference type="eggNOG" id="ENOG5031SA3">
    <property type="taxonomic scope" value="Bacteria"/>
</dbReference>
<proteinExistence type="predicted"/>
<evidence type="ECO:0000313" key="1">
    <source>
        <dbReference type="EMBL" id="ADW73279.1"/>
    </source>
</evidence>
<name>A0A0H3F8Q1_RAHSY</name>
<protein>
    <submittedName>
        <fullName evidence="1">Uncharacterized protein</fullName>
    </submittedName>
</protein>